<keyword evidence="3 6" id="KW-0812">Transmembrane</keyword>
<comment type="similarity">
    <text evidence="2">Belongs to the nurim family.</text>
</comment>
<sequence length="200" mass="22832">MKSEIILSILWIVYGIFHSLTASESFKNLLKSVLGRFSIYHRLIYNILAVVLILPVIKFQLDSPTELLLEQSIMNQILGGLMMGSGIFLGFSALKQYDLSEFLGTDVLKDSNKKKQVLLVKDELSSIVRHPLYLGILIFLWGAFGFFGTSLYLVTAISLTFYIRIGIHFEEKRLVKEFGKQYEKYQKEVPMLIPKISDGK</sequence>
<evidence type="ECO:0000256" key="5">
    <source>
        <dbReference type="ARBA" id="ARBA00023136"/>
    </source>
</evidence>
<dbReference type="InterPro" id="IPR007318">
    <property type="entry name" value="Phopholipid_MeTrfase"/>
</dbReference>
<evidence type="ECO:0000313" key="8">
    <source>
        <dbReference type="Proteomes" id="UP000524404"/>
    </source>
</evidence>
<dbReference type="GO" id="GO:0016020">
    <property type="term" value="C:membrane"/>
    <property type="evidence" value="ECO:0007669"/>
    <property type="project" value="UniProtKB-SubCell"/>
</dbReference>
<comment type="caution">
    <text evidence="7">The sequence shown here is derived from an EMBL/GenBank/DDBJ whole genome shotgun (WGS) entry which is preliminary data.</text>
</comment>
<keyword evidence="8" id="KW-1185">Reference proteome</keyword>
<dbReference type="InterPro" id="IPR033580">
    <property type="entry name" value="Nurim-like"/>
</dbReference>
<reference evidence="7 8" key="1">
    <citation type="submission" date="2020-08" db="EMBL/GenBank/DDBJ databases">
        <title>Functional genomics of gut bacteria from endangered species of beetles.</title>
        <authorList>
            <person name="Carlos-Shanley C."/>
        </authorList>
    </citation>
    <scope>NUCLEOTIDE SEQUENCE [LARGE SCALE GENOMIC DNA]</scope>
    <source>
        <strain evidence="7 8">S00070</strain>
    </source>
</reference>
<dbReference type="RefSeq" id="WP_184133068.1">
    <property type="nucleotide sequence ID" value="NZ_JACHKT010000009.1"/>
</dbReference>
<dbReference type="GO" id="GO:0032259">
    <property type="term" value="P:methylation"/>
    <property type="evidence" value="ECO:0007669"/>
    <property type="project" value="UniProtKB-KW"/>
</dbReference>
<feature type="transmembrane region" description="Helical" evidence="6">
    <location>
        <begin position="73"/>
        <end position="94"/>
    </location>
</feature>
<comment type="subcellular location">
    <subcellularLocation>
        <location evidence="1">Endomembrane system</location>
        <topology evidence="1">Multi-pass membrane protein</topology>
    </subcellularLocation>
</comment>
<evidence type="ECO:0000256" key="2">
    <source>
        <dbReference type="ARBA" id="ARBA00010631"/>
    </source>
</evidence>
<name>A0A841EQM4_9BACT</name>
<protein>
    <submittedName>
        <fullName evidence="7">Protein-S-isoprenylcysteine O-methyltransferase Ste14</fullName>
    </submittedName>
</protein>
<dbReference type="Pfam" id="PF04191">
    <property type="entry name" value="PEMT"/>
    <property type="match status" value="1"/>
</dbReference>
<keyword evidence="7" id="KW-0808">Transferase</keyword>
<feature type="transmembrane region" description="Helical" evidence="6">
    <location>
        <begin position="132"/>
        <end position="163"/>
    </location>
</feature>
<evidence type="ECO:0000256" key="6">
    <source>
        <dbReference type="SAM" id="Phobius"/>
    </source>
</evidence>
<dbReference type="GO" id="GO:0008168">
    <property type="term" value="F:methyltransferase activity"/>
    <property type="evidence" value="ECO:0007669"/>
    <property type="project" value="UniProtKB-KW"/>
</dbReference>
<keyword evidence="5 6" id="KW-0472">Membrane</keyword>
<keyword evidence="4 6" id="KW-1133">Transmembrane helix</keyword>
<evidence type="ECO:0000313" key="7">
    <source>
        <dbReference type="EMBL" id="MBB6002998.1"/>
    </source>
</evidence>
<evidence type="ECO:0000256" key="4">
    <source>
        <dbReference type="ARBA" id="ARBA00022989"/>
    </source>
</evidence>
<gene>
    <name evidence="7" type="ORF">HNP25_001650</name>
</gene>
<dbReference type="EMBL" id="JACHKT010000009">
    <property type="protein sequence ID" value="MBB6002998.1"/>
    <property type="molecule type" value="Genomic_DNA"/>
</dbReference>
<proteinExistence type="inferred from homology"/>
<keyword evidence="7" id="KW-0489">Methyltransferase</keyword>
<dbReference type="PANTHER" id="PTHR31040">
    <property type="entry name" value="NURIM"/>
    <property type="match status" value="1"/>
</dbReference>
<dbReference type="Gene3D" id="1.20.120.1630">
    <property type="match status" value="1"/>
</dbReference>
<dbReference type="PANTHER" id="PTHR31040:SF1">
    <property type="entry name" value="NURIM"/>
    <property type="match status" value="1"/>
</dbReference>
<organism evidence="7 8">
    <name type="scientific">Arcicella rosea</name>
    <dbReference type="NCBI Taxonomy" id="502909"/>
    <lineage>
        <taxon>Bacteria</taxon>
        <taxon>Pseudomonadati</taxon>
        <taxon>Bacteroidota</taxon>
        <taxon>Cytophagia</taxon>
        <taxon>Cytophagales</taxon>
        <taxon>Flectobacillaceae</taxon>
        <taxon>Arcicella</taxon>
    </lineage>
</organism>
<accession>A0A841EQM4</accession>
<evidence type="ECO:0000256" key="3">
    <source>
        <dbReference type="ARBA" id="ARBA00022692"/>
    </source>
</evidence>
<feature type="transmembrane region" description="Helical" evidence="6">
    <location>
        <begin position="43"/>
        <end position="61"/>
    </location>
</feature>
<evidence type="ECO:0000256" key="1">
    <source>
        <dbReference type="ARBA" id="ARBA00004127"/>
    </source>
</evidence>
<dbReference type="AlphaFoldDB" id="A0A841EQM4"/>
<dbReference type="Proteomes" id="UP000524404">
    <property type="component" value="Unassembled WGS sequence"/>
</dbReference>
<feature type="transmembrane region" description="Helical" evidence="6">
    <location>
        <begin position="5"/>
        <end position="23"/>
    </location>
</feature>